<comment type="caution">
    <text evidence="1">The sequence shown here is derived from an EMBL/GenBank/DDBJ whole genome shotgun (WGS) entry which is preliminary data.</text>
</comment>
<evidence type="ECO:0000313" key="2">
    <source>
        <dbReference type="Proteomes" id="UP000001603"/>
    </source>
</evidence>
<dbReference type="Proteomes" id="UP000001603">
    <property type="component" value="Unassembled WGS sequence"/>
</dbReference>
<reference evidence="1 2" key="1">
    <citation type="journal article" date="2009" name="Proc. Natl. Acad. Sci. U.S.A.">
        <title>The genomic basis of trophic strategy in marine bacteria.</title>
        <authorList>
            <person name="Lauro F.M."/>
            <person name="McDougald D."/>
            <person name="Thomas T."/>
            <person name="Williams T.J."/>
            <person name="Egan S."/>
            <person name="Rice S."/>
            <person name="DeMaere M.Z."/>
            <person name="Ting L."/>
            <person name="Ertan H."/>
            <person name="Johnson J."/>
            <person name="Ferriera S."/>
            <person name="Lapidus A."/>
            <person name="Anderson I."/>
            <person name="Kyrpides N."/>
            <person name="Munk A.C."/>
            <person name="Detter C."/>
            <person name="Han C.S."/>
            <person name="Brown M.V."/>
            <person name="Robb F.T."/>
            <person name="Kjelleberg S."/>
            <person name="Cavicchioli R."/>
        </authorList>
    </citation>
    <scope>NUCLEOTIDE SEQUENCE [LARGE SCALE GENOMIC DNA]</scope>
    <source>
        <strain evidence="1 2">S14</strain>
    </source>
</reference>
<sequence length="104" mass="12306">MFVSARELIDLVTEKTRMSIRNKRAIDTFFHYSKFFIMETCLGTNKISLESIQALYINETYWSALAELVNLQKNVRLRFFGEMTQHRLLMGKISVTYLSIFINR</sequence>
<protein>
    <submittedName>
        <fullName evidence="1">Uncharacterized protein</fullName>
    </submittedName>
</protein>
<organism evidence="1 2">
    <name type="scientific">Photobacterium angustum (strain S14 / CCUG 15956)</name>
    <name type="common">Vibrio sp. (strain S14 / CCUG 15956)</name>
    <dbReference type="NCBI Taxonomy" id="314292"/>
    <lineage>
        <taxon>Bacteria</taxon>
        <taxon>Pseudomonadati</taxon>
        <taxon>Pseudomonadota</taxon>
        <taxon>Gammaproteobacteria</taxon>
        <taxon>Vibrionales</taxon>
        <taxon>Vibrionaceae</taxon>
        <taxon>Photobacterium</taxon>
    </lineage>
</organism>
<evidence type="ECO:0000313" key="1">
    <source>
        <dbReference type="EMBL" id="EAS63478.1"/>
    </source>
</evidence>
<accession>Q1ZN60</accession>
<name>Q1ZN60_PHOAS</name>
<gene>
    <name evidence="1" type="ORF">VAS14_08400</name>
</gene>
<dbReference type="HOGENOM" id="CLU_2247506_0_0_6"/>
<dbReference type="EMBL" id="AAOJ01000006">
    <property type="protein sequence ID" value="EAS63478.1"/>
    <property type="molecule type" value="Genomic_DNA"/>
</dbReference>
<dbReference type="AlphaFoldDB" id="Q1ZN60"/>
<proteinExistence type="predicted"/>